<proteinExistence type="predicted"/>
<evidence type="ECO:0000313" key="2">
    <source>
        <dbReference type="Proteomes" id="UP000051124"/>
    </source>
</evidence>
<accession>A0A0S7WK29</accession>
<dbReference type="AlphaFoldDB" id="A0A0S7WK29"/>
<dbReference type="Proteomes" id="UP000051124">
    <property type="component" value="Unassembled WGS sequence"/>
</dbReference>
<organism evidence="1 2">
    <name type="scientific">candidate division TA06 bacterium DG_26</name>
    <dbReference type="NCBI Taxonomy" id="1703771"/>
    <lineage>
        <taxon>Bacteria</taxon>
        <taxon>Bacteria division TA06</taxon>
    </lineage>
</organism>
<comment type="caution">
    <text evidence="1">The sequence shown here is derived from an EMBL/GenBank/DDBJ whole genome shotgun (WGS) entry which is preliminary data.</text>
</comment>
<gene>
    <name evidence="1" type="ORF">AMJ40_02705</name>
</gene>
<reference evidence="1 2" key="1">
    <citation type="journal article" date="2015" name="Microbiome">
        <title>Genomic resolution of linkages in carbon, nitrogen, and sulfur cycling among widespread estuary sediment bacteria.</title>
        <authorList>
            <person name="Baker B.J."/>
            <person name="Lazar C.S."/>
            <person name="Teske A.P."/>
            <person name="Dick G.J."/>
        </authorList>
    </citation>
    <scope>NUCLEOTIDE SEQUENCE [LARGE SCALE GENOMIC DNA]</scope>
    <source>
        <strain evidence="1">DG_26</strain>
    </source>
</reference>
<dbReference type="EMBL" id="LIZT01000019">
    <property type="protein sequence ID" value="KPJ50532.1"/>
    <property type="molecule type" value="Genomic_DNA"/>
</dbReference>
<evidence type="ECO:0000313" key="1">
    <source>
        <dbReference type="EMBL" id="KPJ50532.1"/>
    </source>
</evidence>
<evidence type="ECO:0008006" key="3">
    <source>
        <dbReference type="Google" id="ProtNLM"/>
    </source>
</evidence>
<protein>
    <recommendedName>
        <fullName evidence="3">DNRLRE domain-containing protein</fullName>
    </recommendedName>
</protein>
<sequence length="349" mass="38791">MRKSRNIIWPVVSLILLTSALVTCSKRKESPLGMEQYPDSLLLTLDTLTLTSPSDSTYHQFVSTARSRTLLLGFGEECEARILFRFDKEIVDYGGATMRLPLTQSLEEQTEFTIHRITGAWEDTVVEWPFRDYDPTPLMQVSVAAGETLIVLDPPAPETLFSDADTTLSWNIILIPSTGGLARFNSNEAEERPVIELYMPADTVDVHPDADAYIITLDTTLDPSLLWVGSGWVLRSDLTFDVSAIPSNALINQAELILQSPDTPGKSFEISAFIPDVSRSAAGYIHADSTTLHMLVTDLLQYWVSTENAGLTLKATYEIDNVFRVPFFASGSPEEPIIRVLYTGKVYED</sequence>
<name>A0A0S7WK29_UNCT6</name>